<evidence type="ECO:0000313" key="1">
    <source>
        <dbReference type="EMBL" id="KAJ6409688.1"/>
    </source>
</evidence>
<gene>
    <name evidence="1" type="ORF">OIU84_009229</name>
</gene>
<protein>
    <submittedName>
        <fullName evidence="1">Uncharacterized protein</fullName>
    </submittedName>
</protein>
<keyword evidence="2" id="KW-1185">Reference proteome</keyword>
<name>A0AAD6JR06_9ROSI</name>
<proteinExistence type="predicted"/>
<accession>A0AAD6JR06</accession>
<dbReference type="EMBL" id="JAPFFJ010000015">
    <property type="protein sequence ID" value="KAJ6409688.1"/>
    <property type="molecule type" value="Genomic_DNA"/>
</dbReference>
<organism evidence="1 2">
    <name type="scientific">Salix udensis</name>
    <dbReference type="NCBI Taxonomy" id="889485"/>
    <lineage>
        <taxon>Eukaryota</taxon>
        <taxon>Viridiplantae</taxon>
        <taxon>Streptophyta</taxon>
        <taxon>Embryophyta</taxon>
        <taxon>Tracheophyta</taxon>
        <taxon>Spermatophyta</taxon>
        <taxon>Magnoliopsida</taxon>
        <taxon>eudicotyledons</taxon>
        <taxon>Gunneridae</taxon>
        <taxon>Pentapetalae</taxon>
        <taxon>rosids</taxon>
        <taxon>fabids</taxon>
        <taxon>Malpighiales</taxon>
        <taxon>Salicaceae</taxon>
        <taxon>Saliceae</taxon>
        <taxon>Salix</taxon>
    </lineage>
</organism>
<dbReference type="AlphaFoldDB" id="A0AAD6JR06"/>
<reference evidence="1 2" key="1">
    <citation type="journal article" date="2023" name="Int. J. Mol. Sci.">
        <title>De Novo Assembly and Annotation of 11 Diverse Shrub Willow (Salix) Genomes Reveals Novel Gene Organization in Sex-Linked Regions.</title>
        <authorList>
            <person name="Hyden B."/>
            <person name="Feng K."/>
            <person name="Yates T.B."/>
            <person name="Jawdy S."/>
            <person name="Cereghino C."/>
            <person name="Smart L.B."/>
            <person name="Muchero W."/>
        </authorList>
    </citation>
    <scope>NUCLEOTIDE SEQUENCE [LARGE SCALE GENOMIC DNA]</scope>
    <source>
        <tissue evidence="1">Shoot tip</tissue>
    </source>
</reference>
<evidence type="ECO:0000313" key="2">
    <source>
        <dbReference type="Proteomes" id="UP001162972"/>
    </source>
</evidence>
<sequence>MRTTNDLLPTGSAMPGHQGKLCPALHDLSCFTFSLTLFAMPQRTWKNTNLSRHANMVSHCLLFFSASTIHQQCFILALALPLARESIKA</sequence>
<comment type="caution">
    <text evidence="1">The sequence shown here is derived from an EMBL/GenBank/DDBJ whole genome shotgun (WGS) entry which is preliminary data.</text>
</comment>
<dbReference type="Proteomes" id="UP001162972">
    <property type="component" value="Chromosome 9"/>
</dbReference>